<dbReference type="Pfam" id="PF02897">
    <property type="entry name" value="Peptidase_S9_N"/>
    <property type="match status" value="1"/>
</dbReference>
<dbReference type="InterPro" id="IPR029058">
    <property type="entry name" value="AB_hydrolase_fold"/>
</dbReference>
<dbReference type="InterPro" id="IPR015943">
    <property type="entry name" value="WD40/YVTN_repeat-like_dom_sf"/>
</dbReference>
<feature type="domain" description="Peptidase S9A N-terminal" evidence="6">
    <location>
        <begin position="109"/>
        <end position="374"/>
    </location>
</feature>
<dbReference type="InterPro" id="IPR002470">
    <property type="entry name" value="Peptidase_S9A"/>
</dbReference>
<evidence type="ECO:0000256" key="1">
    <source>
        <dbReference type="ARBA" id="ARBA00022670"/>
    </source>
</evidence>
<keyword evidence="3" id="KW-0720">Serine protease</keyword>
<comment type="caution">
    <text evidence="7">The sequence shown here is derived from an EMBL/GenBank/DDBJ whole genome shotgun (WGS) entry which is preliminary data.</text>
</comment>
<keyword evidence="7" id="KW-0031">Aminopeptidase</keyword>
<organism evidence="7 8">
    <name type="scientific">Eilatimonas milleporae</name>
    <dbReference type="NCBI Taxonomy" id="911205"/>
    <lineage>
        <taxon>Bacteria</taxon>
        <taxon>Pseudomonadati</taxon>
        <taxon>Pseudomonadota</taxon>
        <taxon>Alphaproteobacteria</taxon>
        <taxon>Kordiimonadales</taxon>
        <taxon>Kordiimonadaceae</taxon>
        <taxon>Eilatimonas</taxon>
    </lineage>
</organism>
<evidence type="ECO:0000256" key="3">
    <source>
        <dbReference type="ARBA" id="ARBA00022825"/>
    </source>
</evidence>
<feature type="chain" id="PRO_5017934867" evidence="4">
    <location>
        <begin position="17"/>
        <end position="656"/>
    </location>
</feature>
<dbReference type="Gene3D" id="2.130.10.10">
    <property type="entry name" value="YVTN repeat-like/Quinoprotein amine dehydrogenase"/>
    <property type="match status" value="1"/>
</dbReference>
<dbReference type="EMBL" id="REFR01000010">
    <property type="protein sequence ID" value="RMB08640.1"/>
    <property type="molecule type" value="Genomic_DNA"/>
</dbReference>
<dbReference type="GO" id="GO:0004177">
    <property type="term" value="F:aminopeptidase activity"/>
    <property type="evidence" value="ECO:0007669"/>
    <property type="project" value="UniProtKB-KW"/>
</dbReference>
<dbReference type="Gene3D" id="2.120.10.30">
    <property type="entry name" value="TolB, C-terminal domain"/>
    <property type="match status" value="2"/>
</dbReference>
<feature type="signal peptide" evidence="4">
    <location>
        <begin position="1"/>
        <end position="16"/>
    </location>
</feature>
<dbReference type="AlphaFoldDB" id="A0A3M0CJQ1"/>
<dbReference type="PANTHER" id="PTHR42776:SF27">
    <property type="entry name" value="DIPEPTIDYL PEPTIDASE FAMILY MEMBER 6"/>
    <property type="match status" value="1"/>
</dbReference>
<name>A0A3M0CJQ1_9PROT</name>
<dbReference type="SUPFAM" id="SSF82171">
    <property type="entry name" value="DPP6 N-terminal domain-like"/>
    <property type="match status" value="1"/>
</dbReference>
<feature type="domain" description="Peptidase S9 prolyl oligopeptidase catalytic" evidence="5">
    <location>
        <begin position="442"/>
        <end position="652"/>
    </location>
</feature>
<evidence type="ECO:0000313" key="8">
    <source>
        <dbReference type="Proteomes" id="UP000271227"/>
    </source>
</evidence>
<reference evidence="7 8" key="1">
    <citation type="submission" date="2018-10" db="EMBL/GenBank/DDBJ databases">
        <title>Genomic Encyclopedia of Archaeal and Bacterial Type Strains, Phase II (KMG-II): from individual species to whole genera.</title>
        <authorList>
            <person name="Goeker M."/>
        </authorList>
    </citation>
    <scope>NUCLEOTIDE SEQUENCE [LARGE SCALE GENOMIC DNA]</scope>
    <source>
        <strain evidence="7 8">DSM 25217</strain>
    </source>
</reference>
<dbReference type="OrthoDB" id="1094230at2"/>
<keyword evidence="2" id="KW-0378">Hydrolase</keyword>
<dbReference type="InterPro" id="IPR023302">
    <property type="entry name" value="Pept_S9A_N"/>
</dbReference>
<dbReference type="PANTHER" id="PTHR42776">
    <property type="entry name" value="SERINE PEPTIDASE S9 FAMILY MEMBER"/>
    <property type="match status" value="1"/>
</dbReference>
<accession>A0A3M0CJQ1</accession>
<evidence type="ECO:0000259" key="5">
    <source>
        <dbReference type="Pfam" id="PF00326"/>
    </source>
</evidence>
<dbReference type="RefSeq" id="WP_121937986.1">
    <property type="nucleotide sequence ID" value="NZ_REFR01000010.1"/>
</dbReference>
<dbReference type="Gene3D" id="3.40.50.1820">
    <property type="entry name" value="alpha/beta hydrolase"/>
    <property type="match status" value="1"/>
</dbReference>
<evidence type="ECO:0000259" key="6">
    <source>
        <dbReference type="Pfam" id="PF02897"/>
    </source>
</evidence>
<sequence length="656" mass="71466">MIRSLALLGLAAGVLAACGQPAQQEKQTDETRAGADRLDAAETVVLKYSAQAFYETTSFSASSAWGHAFSPDGSSTLISSDETGVFNAYAVDLASGTRSQLTTSTTSAAFGVSYFPRDGRILYTQDGGGDELNHVYVREADGSVRDLTPGEKVKASFAGWTADGGHFYLATNERDAKAFDLYRYAADGYAREMLFENTDALQISAISRDSRWLALKRPRTSADSDVLLVDMAADGATPQLITAHEGNIAYGVYGFTPDGAALILSSNERGEWNEAWAYDLTSGEKTPYVSADWDVSFVGFSSTGRYRYVGVNEDAQTIVTITDLETGRDMTMPDLPAGNVQNTRFSPDDGRLTFMLNGDTSPSDLYVMDLPGDAARRLTTALNPAIDQDHLVEATVVRYDSFDGVKIPSILYRPKGASAGNKVPALVLVHGGPGGQTRRGYRAMVQHLVNHGYAVLGANNRGSSGYGKTFYHMDDKRHGEEDLQDIVWGRRYLESLDWVDGDKVGIIGGSYGGFMVAAALAFEPDAFDVGIDIFGVTNWVRTLKSIPPWWESFRESLYDEMGDPATDEERHRRISPLFHAENITKPLLVIQGANDPRVLKVESDEIVEAVSANGVPVEYIVFPDEGHGFRSKANRITASDAYVRFLDTYLKGETVP</sequence>
<dbReference type="PRINTS" id="PR00862">
    <property type="entry name" value="PROLIGOPTASE"/>
</dbReference>
<dbReference type="GO" id="GO:0006508">
    <property type="term" value="P:proteolysis"/>
    <property type="evidence" value="ECO:0007669"/>
    <property type="project" value="UniProtKB-KW"/>
</dbReference>
<protein>
    <submittedName>
        <fullName evidence="7">Dipeptidyl aminopeptidase/acylaminoacyl peptidase</fullName>
    </submittedName>
</protein>
<evidence type="ECO:0000256" key="4">
    <source>
        <dbReference type="SAM" id="SignalP"/>
    </source>
</evidence>
<dbReference type="InterPro" id="IPR001375">
    <property type="entry name" value="Peptidase_S9_cat"/>
</dbReference>
<dbReference type="Pfam" id="PF00326">
    <property type="entry name" value="Peptidase_S9"/>
    <property type="match status" value="1"/>
</dbReference>
<keyword evidence="4" id="KW-0732">Signal</keyword>
<dbReference type="GO" id="GO:0004252">
    <property type="term" value="F:serine-type endopeptidase activity"/>
    <property type="evidence" value="ECO:0007669"/>
    <property type="project" value="InterPro"/>
</dbReference>
<evidence type="ECO:0000256" key="2">
    <source>
        <dbReference type="ARBA" id="ARBA00022801"/>
    </source>
</evidence>
<dbReference type="SUPFAM" id="SSF53474">
    <property type="entry name" value="alpha/beta-Hydrolases"/>
    <property type="match status" value="1"/>
</dbReference>
<dbReference type="InParanoid" id="A0A3M0CJQ1"/>
<dbReference type="InterPro" id="IPR011042">
    <property type="entry name" value="6-blade_b-propeller_TolB-like"/>
</dbReference>
<evidence type="ECO:0000313" key="7">
    <source>
        <dbReference type="EMBL" id="RMB08640.1"/>
    </source>
</evidence>
<dbReference type="Proteomes" id="UP000271227">
    <property type="component" value="Unassembled WGS sequence"/>
</dbReference>
<keyword evidence="8" id="KW-1185">Reference proteome</keyword>
<dbReference type="PROSITE" id="PS51257">
    <property type="entry name" value="PROKAR_LIPOPROTEIN"/>
    <property type="match status" value="1"/>
</dbReference>
<proteinExistence type="predicted"/>
<gene>
    <name evidence="7" type="ORF">BXY39_1275</name>
</gene>
<keyword evidence="1" id="KW-0645">Protease</keyword>